<name>A0A2Z4Y4D2_SUMC1</name>
<sequence length="340" mass="37881">MKPAWLTLFAPATEGDYFRFATPQYLWGLLAIPVLWLLFEYLDRHPRVTLRFATIQILKMARPSSGRWQSRTVRFFRILSIALCVLALARPQYGRVERKSFSEGIDIMLVLDVSGSMRSQDFVPNRLEAAKEVLKEFVANRQGDRIGLVIFAATAASLVPLTLDHVVVQQFIERVRFGLLDENSTAIGLGIMTGLKKLERSDAKSKIMILLTDGQNNAGNVDPLTAAEAARAMKVRIYTIGVGTENVPAGLFGFTAPDAGLDEKTLKEIASKTGGLYFHATDNAKLRGIYEQIDKLEKTRIESTQFDNFNELAPWFLAGALAVLILEILFATTRGMRLPL</sequence>
<evidence type="ECO:0000313" key="8">
    <source>
        <dbReference type="Proteomes" id="UP000262583"/>
    </source>
</evidence>
<dbReference type="PANTHER" id="PTHR22550:SF5">
    <property type="entry name" value="LEUCINE ZIPPER PROTEIN 4"/>
    <property type="match status" value="1"/>
</dbReference>
<feature type="transmembrane region" description="Helical" evidence="5">
    <location>
        <begin position="312"/>
        <end position="331"/>
    </location>
</feature>
<keyword evidence="3 5" id="KW-1133">Transmembrane helix</keyword>
<dbReference type="InterPro" id="IPR002035">
    <property type="entry name" value="VWF_A"/>
</dbReference>
<evidence type="ECO:0000256" key="5">
    <source>
        <dbReference type="SAM" id="Phobius"/>
    </source>
</evidence>
<dbReference type="InterPro" id="IPR011933">
    <property type="entry name" value="Double_TM_dom"/>
</dbReference>
<dbReference type="InterPro" id="IPR036465">
    <property type="entry name" value="vWFA_dom_sf"/>
</dbReference>
<dbReference type="NCBIfam" id="TIGR02226">
    <property type="entry name" value="two_anch"/>
    <property type="match status" value="1"/>
</dbReference>
<dbReference type="SMART" id="SM00327">
    <property type="entry name" value="VWA"/>
    <property type="match status" value="1"/>
</dbReference>
<protein>
    <submittedName>
        <fullName evidence="7">BatA</fullName>
    </submittedName>
</protein>
<evidence type="ECO:0000256" key="1">
    <source>
        <dbReference type="ARBA" id="ARBA00022475"/>
    </source>
</evidence>
<dbReference type="AlphaFoldDB" id="A0A2Z4Y4D2"/>
<keyword evidence="4 5" id="KW-0472">Membrane</keyword>
<dbReference type="InterPro" id="IPR024163">
    <property type="entry name" value="Aerotolerance_reg_N"/>
</dbReference>
<dbReference type="Pfam" id="PF07584">
    <property type="entry name" value="BatA"/>
    <property type="match status" value="1"/>
</dbReference>
<evidence type="ECO:0000256" key="3">
    <source>
        <dbReference type="ARBA" id="ARBA00022989"/>
    </source>
</evidence>
<gene>
    <name evidence="7" type="ORF">BRCON_1227</name>
</gene>
<evidence type="ECO:0000256" key="4">
    <source>
        <dbReference type="ARBA" id="ARBA00023136"/>
    </source>
</evidence>
<dbReference type="Proteomes" id="UP000262583">
    <property type="component" value="Chromosome"/>
</dbReference>
<evidence type="ECO:0000256" key="2">
    <source>
        <dbReference type="ARBA" id="ARBA00022692"/>
    </source>
</evidence>
<dbReference type="Pfam" id="PF00092">
    <property type="entry name" value="VWA"/>
    <property type="match status" value="1"/>
</dbReference>
<dbReference type="CDD" id="cd01467">
    <property type="entry name" value="vWA_BatA_type"/>
    <property type="match status" value="1"/>
</dbReference>
<evidence type="ECO:0000259" key="6">
    <source>
        <dbReference type="PROSITE" id="PS50234"/>
    </source>
</evidence>
<dbReference type="KEGG" id="schv:BRCON_1227"/>
<dbReference type="SUPFAM" id="SSF53300">
    <property type="entry name" value="vWA-like"/>
    <property type="match status" value="1"/>
</dbReference>
<dbReference type="InterPro" id="IPR050768">
    <property type="entry name" value="UPF0353/GerABKA_families"/>
</dbReference>
<dbReference type="InterPro" id="IPR033881">
    <property type="entry name" value="vWA_BatA_type"/>
</dbReference>
<proteinExistence type="predicted"/>
<dbReference type="PANTHER" id="PTHR22550">
    <property type="entry name" value="SPORE GERMINATION PROTEIN"/>
    <property type="match status" value="1"/>
</dbReference>
<evidence type="ECO:0000313" key="7">
    <source>
        <dbReference type="EMBL" id="AXA36004.1"/>
    </source>
</evidence>
<accession>A0A2Z4Y4D2</accession>
<reference evidence="7 8" key="1">
    <citation type="submission" date="2018-05" db="EMBL/GenBank/DDBJ databases">
        <title>A metagenomic window into the 2 km-deep terrestrial subsurface aquifer revealed taxonomically and functionally diverse microbial community comprising novel uncultured bacterial lineages.</title>
        <authorList>
            <person name="Kadnikov V.V."/>
            <person name="Mardanov A.V."/>
            <person name="Beletsky A.V."/>
            <person name="Banks D."/>
            <person name="Pimenov N.V."/>
            <person name="Frank Y.A."/>
            <person name="Karnachuk O.V."/>
            <person name="Ravin N.V."/>
        </authorList>
    </citation>
    <scope>NUCLEOTIDE SEQUENCE [LARGE SCALE GENOMIC DNA]</scope>
    <source>
        <strain evidence="7">BY</strain>
    </source>
</reference>
<dbReference type="Gene3D" id="3.40.50.410">
    <property type="entry name" value="von Willebrand factor, type A domain"/>
    <property type="match status" value="1"/>
</dbReference>
<dbReference type="PROSITE" id="PS50234">
    <property type="entry name" value="VWFA"/>
    <property type="match status" value="1"/>
</dbReference>
<keyword evidence="1" id="KW-1003">Cell membrane</keyword>
<organism evidence="7 8">
    <name type="scientific">Sumerlaea chitinivorans</name>
    <dbReference type="NCBI Taxonomy" id="2250252"/>
    <lineage>
        <taxon>Bacteria</taxon>
        <taxon>Candidatus Sumerlaeota</taxon>
        <taxon>Candidatus Sumerlaeia</taxon>
        <taxon>Candidatus Sumerlaeales</taxon>
        <taxon>Candidatus Sumerlaeaceae</taxon>
        <taxon>Candidatus Sumerlaea</taxon>
    </lineage>
</organism>
<feature type="domain" description="VWFA" evidence="6">
    <location>
        <begin position="106"/>
        <end position="293"/>
    </location>
</feature>
<dbReference type="EMBL" id="CP030759">
    <property type="protein sequence ID" value="AXA36004.1"/>
    <property type="molecule type" value="Genomic_DNA"/>
</dbReference>
<feature type="transmembrane region" description="Helical" evidence="5">
    <location>
        <begin position="25"/>
        <end position="42"/>
    </location>
</feature>
<keyword evidence="2 5" id="KW-0812">Transmembrane</keyword>